<dbReference type="AlphaFoldDB" id="A0AAD8WFF6"/>
<dbReference type="GO" id="GO:0003676">
    <property type="term" value="F:nucleic acid binding"/>
    <property type="evidence" value="ECO:0007669"/>
    <property type="project" value="InterPro"/>
</dbReference>
<dbReference type="Pfam" id="PF07727">
    <property type="entry name" value="RVT_2"/>
    <property type="match status" value="1"/>
</dbReference>
<organism evidence="3 4">
    <name type="scientific">Lolium multiflorum</name>
    <name type="common">Italian ryegrass</name>
    <name type="synonym">Lolium perenne subsp. multiflorum</name>
    <dbReference type="NCBI Taxonomy" id="4521"/>
    <lineage>
        <taxon>Eukaryota</taxon>
        <taxon>Viridiplantae</taxon>
        <taxon>Streptophyta</taxon>
        <taxon>Embryophyta</taxon>
        <taxon>Tracheophyta</taxon>
        <taxon>Spermatophyta</taxon>
        <taxon>Magnoliopsida</taxon>
        <taxon>Liliopsida</taxon>
        <taxon>Poales</taxon>
        <taxon>Poaceae</taxon>
        <taxon>BOP clade</taxon>
        <taxon>Pooideae</taxon>
        <taxon>Poodae</taxon>
        <taxon>Poeae</taxon>
        <taxon>Poeae Chloroplast Group 2 (Poeae type)</taxon>
        <taxon>Loliodinae</taxon>
        <taxon>Loliinae</taxon>
        <taxon>Lolium</taxon>
    </lineage>
</organism>
<dbReference type="InterPro" id="IPR041588">
    <property type="entry name" value="Integrase_H2C2"/>
</dbReference>
<comment type="caution">
    <text evidence="3">The sequence shown here is derived from an EMBL/GenBank/DDBJ whole genome shotgun (WGS) entry which is preliminary data.</text>
</comment>
<dbReference type="Proteomes" id="UP001231189">
    <property type="component" value="Unassembled WGS sequence"/>
</dbReference>
<dbReference type="Gene3D" id="1.10.340.70">
    <property type="match status" value="1"/>
</dbReference>
<dbReference type="InterPro" id="IPR006912">
    <property type="entry name" value="Harbinger_derived_prot"/>
</dbReference>
<evidence type="ECO:0000256" key="1">
    <source>
        <dbReference type="SAM" id="MobiDB-lite"/>
    </source>
</evidence>
<sequence>MYQEFEQFRLELVSEGFLASIELQPTLVSQIKEAQKDNASIDGIKKQIAAGKAPGFIVDEAGVLWYKERLCVPSDSDLKQVILQEAHDTLYSIHPGGTKMYQDLKEHGMKREIGSYIAKCDICQRVKAEHQRPAGLLQPLQIPEWKWDSVGMDFIIGLPKSSKGNDSIWVVVDRLTKVAHFITVKTTYQSPKLAELYISRIVALHGTPKSIVSDRGSQFTSRFAKCTKDQEPVEFRYRLSPRTNGRESQPDLEDMLRACVLEYGSKWEDCLPYAEFSYNNSYQASLQMAPFEALYGRKCRTPLNWSEVGESQVFGPDVLREAEEKVHKIREYLKTAQSRQKSYADKRRREMTFEIRDFVYLKHRIGVQVEHAKENENVVPETNNDDNHVPPSPPIVQQQGRSIAADRPKRNIAPPTRLIQECDIVDYALSCAEQVDDIEPATYTEAIASVDKEKWVGAMQEEMQSLEKNGTWDVVHLPKQKKVVRCKWIFKRKEGLSPNEPPRFKARLVAKGFSQIPGVDYNDVFSPVVKHSSIRAFFGIVAMHDLELEQLDVKTAFLHGELEEEIYMDQPEGYVVPGKEDLVCKLKSRYMAKPGKEHWKAVQWIFRYLRGTSKACLRFGRIGEGLAGYVDSDYAGDLDKRRSLTGYVFTIGGCAVSWKATLEDVVAQSTTEAEYMAIAEVDQMFHERTKHIDIKYHAIRDVVAKGKVKIMVDSDDDYFFKNFIDTSSDEDSDDEFFTDAALIIHDHIVSQIPVHRGSLPGRAAALDRKRERGQDQLFTDYFHPKALYTPALFRRHFRMSRPLFRRIMDGVKLYDDYFHAKVDAIGKDTWIWHSFFGMAGSHNDINVLQRSPVFDRLAYGQSLDVDFEINGHHYTKGYYLADGIYPPWATLVKTIRKPNSEQEARFAKEQEAARKDVERAFGILQARWAIVRHPARAWDVQTLWEVMTACVIMHNMIVEVERDDSLYDNDWEG</sequence>
<dbReference type="GO" id="GO:0015074">
    <property type="term" value="P:DNA integration"/>
    <property type="evidence" value="ECO:0007669"/>
    <property type="project" value="InterPro"/>
</dbReference>
<dbReference type="CDD" id="cd09272">
    <property type="entry name" value="RNase_HI_RT_Ty1"/>
    <property type="match status" value="1"/>
</dbReference>
<dbReference type="Pfam" id="PF04827">
    <property type="entry name" value="Plant_tran"/>
    <property type="match status" value="1"/>
</dbReference>
<evidence type="ECO:0000259" key="2">
    <source>
        <dbReference type="PROSITE" id="PS50994"/>
    </source>
</evidence>
<accession>A0AAD8WFF6</accession>
<dbReference type="InterPro" id="IPR012337">
    <property type="entry name" value="RNaseH-like_sf"/>
</dbReference>
<evidence type="ECO:0000313" key="4">
    <source>
        <dbReference type="Proteomes" id="UP001231189"/>
    </source>
</evidence>
<dbReference type="Gene3D" id="3.30.420.10">
    <property type="entry name" value="Ribonuclease H-like superfamily/Ribonuclease H"/>
    <property type="match status" value="1"/>
</dbReference>
<dbReference type="InterPro" id="IPR036397">
    <property type="entry name" value="RNaseH_sf"/>
</dbReference>
<dbReference type="Pfam" id="PF17921">
    <property type="entry name" value="Integrase_H2C2"/>
    <property type="match status" value="1"/>
</dbReference>
<gene>
    <name evidence="3" type="ORF">QYE76_069977</name>
</gene>
<name>A0AAD8WFF6_LOLMU</name>
<dbReference type="PANTHER" id="PTHR45835:SF99">
    <property type="entry name" value="CHROMO DOMAIN-CONTAINING PROTEIN-RELATED"/>
    <property type="match status" value="1"/>
</dbReference>
<dbReference type="PANTHER" id="PTHR45835">
    <property type="entry name" value="YALI0A06105P"/>
    <property type="match status" value="1"/>
</dbReference>
<reference evidence="3" key="1">
    <citation type="submission" date="2023-07" db="EMBL/GenBank/DDBJ databases">
        <title>A chromosome-level genome assembly of Lolium multiflorum.</title>
        <authorList>
            <person name="Chen Y."/>
            <person name="Copetti D."/>
            <person name="Kolliker R."/>
            <person name="Studer B."/>
        </authorList>
    </citation>
    <scope>NUCLEOTIDE SEQUENCE</scope>
    <source>
        <strain evidence="3">02402/16</strain>
        <tissue evidence="3">Leaf</tissue>
    </source>
</reference>
<dbReference type="EMBL" id="JAUUTY010000004">
    <property type="protein sequence ID" value="KAK1652172.1"/>
    <property type="molecule type" value="Genomic_DNA"/>
</dbReference>
<feature type="domain" description="Integrase catalytic" evidence="2">
    <location>
        <begin position="135"/>
        <end position="298"/>
    </location>
</feature>
<dbReference type="InterPro" id="IPR013103">
    <property type="entry name" value="RVT_2"/>
</dbReference>
<feature type="region of interest" description="Disordered" evidence="1">
    <location>
        <begin position="379"/>
        <end position="404"/>
    </location>
</feature>
<keyword evidence="4" id="KW-1185">Reference proteome</keyword>
<dbReference type="PROSITE" id="PS50994">
    <property type="entry name" value="INTEGRASE"/>
    <property type="match status" value="1"/>
</dbReference>
<dbReference type="InterPro" id="IPR001584">
    <property type="entry name" value="Integrase_cat-core"/>
</dbReference>
<evidence type="ECO:0000313" key="3">
    <source>
        <dbReference type="EMBL" id="KAK1652172.1"/>
    </source>
</evidence>
<proteinExistence type="predicted"/>
<protein>
    <recommendedName>
        <fullName evidence="2">Integrase catalytic domain-containing protein</fullName>
    </recommendedName>
</protein>
<dbReference type="SUPFAM" id="SSF53098">
    <property type="entry name" value="Ribonuclease H-like"/>
    <property type="match status" value="1"/>
</dbReference>